<dbReference type="Proteomes" id="UP000283387">
    <property type="component" value="Unassembled WGS sequence"/>
</dbReference>
<dbReference type="InterPro" id="IPR036278">
    <property type="entry name" value="Sialidase_sf"/>
</dbReference>
<keyword evidence="1" id="KW-0472">Membrane</keyword>
<accession>A0A419W4H8</accession>
<sequence length="422" mass="47050">MNVKEISFIRRQKAFQTKNSLFSFGQFGLFILMLLNAVNGLSASKPQQKDSIQSDFIFPLQGKHVHSSCLTELPNGDLLACWFEGSGERHANDVVINGARLKKGETAWSKPFLLADTPGNPDCNPILFVDHQNRLHLIWLVVVANRWETSILKTRISTDYLKDGAPNWSWQDIILLQPGNEFATTVEAKFKELKSPELAWAEYAPQYEKMIVEAAQDPIKRQLGWMGRIKPLLLDNDRILLPLYSDGFNLSLVAISDDSGDNWKASLPIVGRGNIQPTLLQKQNGEIVAYMRDNGDAPGQIFTATSNDNGNSWTAASKTDIPNPGSSVDALALTDGSWLMICNDLEQGRNRLSLYRSANEGENWTKVYTLENLQDKKGGFSYPSIIQTKDGSVQISYSYSVEGSNTIKHVCIPPNLLTNNKK</sequence>
<organism evidence="3 4">
    <name type="scientific">Mangrovibacterium diazotrophicum</name>
    <dbReference type="NCBI Taxonomy" id="1261403"/>
    <lineage>
        <taxon>Bacteria</taxon>
        <taxon>Pseudomonadati</taxon>
        <taxon>Bacteroidota</taxon>
        <taxon>Bacteroidia</taxon>
        <taxon>Marinilabiliales</taxon>
        <taxon>Prolixibacteraceae</taxon>
        <taxon>Mangrovibacterium</taxon>
    </lineage>
</organism>
<name>A0A419W4H8_9BACT</name>
<dbReference type="CDD" id="cd15482">
    <property type="entry name" value="Sialidase_non-viral"/>
    <property type="match status" value="1"/>
</dbReference>
<gene>
    <name evidence="3" type="ORF">BC643_0701</name>
</gene>
<dbReference type="InterPro" id="IPR011040">
    <property type="entry name" value="Sialidase"/>
</dbReference>
<dbReference type="EMBL" id="RAPN01000001">
    <property type="protein sequence ID" value="RKD90364.1"/>
    <property type="molecule type" value="Genomic_DNA"/>
</dbReference>
<feature type="transmembrane region" description="Helical" evidence="1">
    <location>
        <begin position="21"/>
        <end position="41"/>
    </location>
</feature>
<dbReference type="Pfam" id="PF13088">
    <property type="entry name" value="BNR_2"/>
    <property type="match status" value="2"/>
</dbReference>
<dbReference type="OrthoDB" id="41724at2"/>
<feature type="domain" description="Sialidase" evidence="2">
    <location>
        <begin position="76"/>
        <end position="201"/>
    </location>
</feature>
<dbReference type="PANTHER" id="PTHR43752:SF2">
    <property type="entry name" value="BNR_ASP-BOX REPEAT FAMILY PROTEIN"/>
    <property type="match status" value="1"/>
</dbReference>
<comment type="caution">
    <text evidence="3">The sequence shown here is derived from an EMBL/GenBank/DDBJ whole genome shotgun (WGS) entry which is preliminary data.</text>
</comment>
<evidence type="ECO:0000313" key="4">
    <source>
        <dbReference type="Proteomes" id="UP000283387"/>
    </source>
</evidence>
<feature type="domain" description="Sialidase" evidence="2">
    <location>
        <begin position="226"/>
        <end position="395"/>
    </location>
</feature>
<keyword evidence="1" id="KW-1133">Transmembrane helix</keyword>
<evidence type="ECO:0000259" key="2">
    <source>
        <dbReference type="Pfam" id="PF13088"/>
    </source>
</evidence>
<evidence type="ECO:0000256" key="1">
    <source>
        <dbReference type="SAM" id="Phobius"/>
    </source>
</evidence>
<dbReference type="RefSeq" id="WP_120271775.1">
    <property type="nucleotide sequence ID" value="NZ_RAPN01000001.1"/>
</dbReference>
<proteinExistence type="predicted"/>
<dbReference type="SUPFAM" id="SSF50939">
    <property type="entry name" value="Sialidases"/>
    <property type="match status" value="1"/>
</dbReference>
<dbReference type="PANTHER" id="PTHR43752">
    <property type="entry name" value="BNR/ASP-BOX REPEAT FAMILY PROTEIN"/>
    <property type="match status" value="1"/>
</dbReference>
<evidence type="ECO:0000313" key="3">
    <source>
        <dbReference type="EMBL" id="RKD90364.1"/>
    </source>
</evidence>
<dbReference type="Gene3D" id="2.120.10.10">
    <property type="match status" value="1"/>
</dbReference>
<protein>
    <submittedName>
        <fullName evidence="3">Putative neuraminidase</fullName>
    </submittedName>
</protein>
<keyword evidence="4" id="KW-1185">Reference proteome</keyword>
<keyword evidence="1" id="KW-0812">Transmembrane</keyword>
<reference evidence="3 4" key="1">
    <citation type="submission" date="2018-09" db="EMBL/GenBank/DDBJ databases">
        <title>Genomic Encyclopedia of Archaeal and Bacterial Type Strains, Phase II (KMG-II): from individual species to whole genera.</title>
        <authorList>
            <person name="Goeker M."/>
        </authorList>
    </citation>
    <scope>NUCLEOTIDE SEQUENCE [LARGE SCALE GENOMIC DNA]</scope>
    <source>
        <strain evidence="3 4">DSM 27148</strain>
    </source>
</reference>
<dbReference type="AlphaFoldDB" id="A0A419W4H8"/>